<evidence type="ECO:0000313" key="3">
    <source>
        <dbReference type="EMBL" id="CDL36081.1"/>
    </source>
</evidence>
<name>A0A7G2IIJ4_CITFR</name>
<evidence type="ECO:0000313" key="4">
    <source>
        <dbReference type="Proteomes" id="UP000019194"/>
    </source>
</evidence>
<dbReference type="InterPro" id="IPR028250">
    <property type="entry name" value="DsbDN"/>
</dbReference>
<feature type="signal peptide" evidence="1">
    <location>
        <begin position="1"/>
        <end position="22"/>
    </location>
</feature>
<keyword evidence="1" id="KW-0732">Signal</keyword>
<proteinExistence type="predicted"/>
<organism evidence="3 4">
    <name type="scientific">Citrobacter freundii</name>
    <dbReference type="NCBI Taxonomy" id="546"/>
    <lineage>
        <taxon>Bacteria</taxon>
        <taxon>Pseudomonadati</taxon>
        <taxon>Pseudomonadota</taxon>
        <taxon>Gammaproteobacteria</taxon>
        <taxon>Enterobacterales</taxon>
        <taxon>Enterobacteriaceae</taxon>
        <taxon>Citrobacter</taxon>
        <taxon>Citrobacter freundii complex</taxon>
    </lineage>
</organism>
<sequence>MMTVFRQTLLCLLLLWLPVSWAAEPGWLRSPDNDHASVRLRADTSAGGETRLLLDVKLEDGWKTYWRSPGEGGVAPAIAWKEEMPAVDWFWPTPARF</sequence>
<evidence type="ECO:0000259" key="2">
    <source>
        <dbReference type="Pfam" id="PF11412"/>
    </source>
</evidence>
<comment type="caution">
    <text evidence="3">The sequence shown here is derived from an EMBL/GenBank/DDBJ whole genome shotgun (WGS) entry which is preliminary data.</text>
</comment>
<dbReference type="Pfam" id="PF11412">
    <property type="entry name" value="DsbD_N"/>
    <property type="match status" value="1"/>
</dbReference>
<dbReference type="EMBL" id="CBWP010000004">
    <property type="protein sequence ID" value="CDL36081.1"/>
    <property type="molecule type" value="Genomic_DNA"/>
</dbReference>
<accession>A0A7G2IIJ4</accession>
<feature type="domain" description="Thiol:disulfide interchange protein DsbD N-terminal" evidence="2">
    <location>
        <begin position="44"/>
        <end position="97"/>
    </location>
</feature>
<feature type="chain" id="PRO_5028891460" evidence="1">
    <location>
        <begin position="23"/>
        <end position="97"/>
    </location>
</feature>
<dbReference type="Proteomes" id="UP000019194">
    <property type="component" value="Unassembled WGS sequence"/>
</dbReference>
<reference evidence="3 4" key="1">
    <citation type="submission" date="2013-10" db="EMBL/GenBank/DDBJ databases">
        <title>Antibiotic resistance diversity of beta-lactamase producers in the General Hospital Vienna.</title>
        <authorList>
            <person name="Barisic I."/>
            <person name="Mitteregger D."/>
            <person name="Hirschl A.M."/>
            <person name="Noehammer C."/>
            <person name="Wiesinger-Mayr H."/>
        </authorList>
    </citation>
    <scope>NUCLEOTIDE SEQUENCE [LARGE SCALE GENOMIC DNA]</scope>
    <source>
        <strain evidence="3 4">ISC11</strain>
    </source>
</reference>
<dbReference type="AlphaFoldDB" id="A0A7G2IIJ4"/>
<evidence type="ECO:0000256" key="1">
    <source>
        <dbReference type="SAM" id="SignalP"/>
    </source>
</evidence>
<protein>
    <submittedName>
        <fullName evidence="3">Membrane protein, suppressor for copper-sensitivity ScsB</fullName>
    </submittedName>
</protein>